<feature type="domain" description="Ubiquitin fusion degradation protein UFD1 N-terminal subdomain 2" evidence="5">
    <location>
        <begin position="253"/>
        <end position="327"/>
    </location>
</feature>
<dbReference type="Gene3D" id="3.10.330.10">
    <property type="match status" value="1"/>
</dbReference>
<keyword evidence="2" id="KW-0833">Ubl conjugation pathway</keyword>
<dbReference type="GO" id="GO:0031593">
    <property type="term" value="F:polyubiquitin modification-dependent protein binding"/>
    <property type="evidence" value="ECO:0007669"/>
    <property type="project" value="TreeGrafter"/>
</dbReference>
<feature type="domain" description="Ubiquitin fusion degradation protein UFD1 N-terminal subdomain 1" evidence="4">
    <location>
        <begin position="156"/>
        <end position="251"/>
    </location>
</feature>
<dbReference type="EMBL" id="JBBPBK010000011">
    <property type="protein sequence ID" value="KAK9275557.1"/>
    <property type="molecule type" value="Genomic_DNA"/>
</dbReference>
<dbReference type="InterPro" id="IPR004854">
    <property type="entry name" value="Ufd1-like"/>
</dbReference>
<dbReference type="GO" id="GO:0006511">
    <property type="term" value="P:ubiquitin-dependent protein catabolic process"/>
    <property type="evidence" value="ECO:0007669"/>
    <property type="project" value="InterPro"/>
</dbReference>
<feature type="compositionally biased region" description="Low complexity" evidence="3">
    <location>
        <begin position="105"/>
        <end position="114"/>
    </location>
</feature>
<dbReference type="Gene3D" id="2.40.40.50">
    <property type="entry name" value="Ubiquitin fusion degradation protein UFD1, N-terminal domain"/>
    <property type="match status" value="1"/>
</dbReference>
<comment type="similarity">
    <text evidence="1">Belongs to the UFD1 family.</text>
</comment>
<comment type="caution">
    <text evidence="6">The sequence shown here is derived from an EMBL/GenBank/DDBJ whole genome shotgun (WGS) entry which is preliminary data.</text>
</comment>
<dbReference type="InterPro" id="IPR055417">
    <property type="entry name" value="UFD1_N1"/>
</dbReference>
<evidence type="ECO:0000256" key="1">
    <source>
        <dbReference type="ARBA" id="ARBA00006043"/>
    </source>
</evidence>
<feature type="compositionally biased region" description="Acidic residues" evidence="3">
    <location>
        <begin position="129"/>
        <end position="151"/>
    </location>
</feature>
<sequence length="391" mass="42313">MERISSQHNLCRPKPVMELASQESNGGSSDSSATDHTSQENSNGGLDDSSAVDHTSQASNGGCDGSSATDHTSQASDGGCDEDSTAEDHTSKAGDGGCDDDDDSSATASQASDGGCDEDDDSSARDDASEVSDGDDDSSASDDDDDSSSGDWEDSFKQIYRCYPLSQINKSHLEIGDKIIMPHSALEYLIALGVDFPMMFEVQNPSTGRVSHCGVLEFSCEEGMVFLPNWMMSNMKLHEGDDVRVKNTTLPYGTFLKLQPHTTDFIRLSDPKAVLEVTLRNFSCLTAGDTIMITHNGRNFYIDVVETKPSSAVSIIETDCEVDFAPPLDYKESEKPKPQRIVEEPTKEEPKFKPFTGAARRLDGKPVTELAARVLEEDQSIAADSTMPERL</sequence>
<evidence type="ECO:0000259" key="4">
    <source>
        <dbReference type="Pfam" id="PF03152"/>
    </source>
</evidence>
<feature type="compositionally biased region" description="Polar residues" evidence="3">
    <location>
        <begin position="34"/>
        <end position="44"/>
    </location>
</feature>
<dbReference type="PANTHER" id="PTHR12555:SF13">
    <property type="entry name" value="UBIQUITIN RECOGNITION FACTOR IN ER-ASSOCIATED DEGRADATION PROTEIN 1"/>
    <property type="match status" value="1"/>
</dbReference>
<dbReference type="GO" id="GO:0034098">
    <property type="term" value="C:VCP-NPL4-UFD1 AAA ATPase complex"/>
    <property type="evidence" value="ECO:0007669"/>
    <property type="project" value="TreeGrafter"/>
</dbReference>
<dbReference type="Pfam" id="PF03152">
    <property type="entry name" value="UFD1_N1"/>
    <property type="match status" value="1"/>
</dbReference>
<protein>
    <recommendedName>
        <fullName evidence="8">Ubiquitin fusion degradaton protein</fullName>
    </recommendedName>
</protein>
<keyword evidence="7" id="KW-1185">Reference proteome</keyword>
<feature type="compositionally biased region" description="Polar residues" evidence="3">
    <location>
        <begin position="52"/>
        <end position="76"/>
    </location>
</feature>
<evidence type="ECO:0008006" key="8">
    <source>
        <dbReference type="Google" id="ProtNLM"/>
    </source>
</evidence>
<name>A0AAP0WP79_LIQFO</name>
<dbReference type="GO" id="GO:0036503">
    <property type="term" value="P:ERAD pathway"/>
    <property type="evidence" value="ECO:0007669"/>
    <property type="project" value="TreeGrafter"/>
</dbReference>
<dbReference type="InterPro" id="IPR042299">
    <property type="entry name" value="Ufd1-like_Nn"/>
</dbReference>
<feature type="compositionally biased region" description="Basic and acidic residues" evidence="3">
    <location>
        <begin position="329"/>
        <end position="352"/>
    </location>
</feature>
<evidence type="ECO:0000256" key="3">
    <source>
        <dbReference type="SAM" id="MobiDB-lite"/>
    </source>
</evidence>
<accession>A0AAP0WP79</accession>
<evidence type="ECO:0000259" key="5">
    <source>
        <dbReference type="Pfam" id="PF24842"/>
    </source>
</evidence>
<dbReference type="PANTHER" id="PTHR12555">
    <property type="entry name" value="UBIQUITIN FUSION DEGRADATON PROTEIN 1"/>
    <property type="match status" value="1"/>
</dbReference>
<dbReference type="InterPro" id="IPR055418">
    <property type="entry name" value="UFD1_N2"/>
</dbReference>
<dbReference type="AlphaFoldDB" id="A0AAP0WP79"/>
<feature type="region of interest" description="Disordered" evidence="3">
    <location>
        <begin position="1"/>
        <end position="151"/>
    </location>
</feature>
<evidence type="ECO:0000313" key="7">
    <source>
        <dbReference type="Proteomes" id="UP001415857"/>
    </source>
</evidence>
<organism evidence="6 7">
    <name type="scientific">Liquidambar formosana</name>
    <name type="common">Formosan gum</name>
    <dbReference type="NCBI Taxonomy" id="63359"/>
    <lineage>
        <taxon>Eukaryota</taxon>
        <taxon>Viridiplantae</taxon>
        <taxon>Streptophyta</taxon>
        <taxon>Embryophyta</taxon>
        <taxon>Tracheophyta</taxon>
        <taxon>Spermatophyta</taxon>
        <taxon>Magnoliopsida</taxon>
        <taxon>eudicotyledons</taxon>
        <taxon>Gunneridae</taxon>
        <taxon>Pentapetalae</taxon>
        <taxon>Saxifragales</taxon>
        <taxon>Altingiaceae</taxon>
        <taxon>Liquidambar</taxon>
    </lineage>
</organism>
<dbReference type="Pfam" id="PF24842">
    <property type="entry name" value="UFD1_N2"/>
    <property type="match status" value="1"/>
</dbReference>
<feature type="region of interest" description="Disordered" evidence="3">
    <location>
        <begin position="327"/>
        <end position="364"/>
    </location>
</feature>
<evidence type="ECO:0000256" key="2">
    <source>
        <dbReference type="ARBA" id="ARBA00022786"/>
    </source>
</evidence>
<reference evidence="6 7" key="1">
    <citation type="journal article" date="2024" name="Plant J.">
        <title>Genome sequences and population genomics reveal climatic adaptation and genomic divergence between two closely related sweetgum species.</title>
        <authorList>
            <person name="Xu W.Q."/>
            <person name="Ren C.Q."/>
            <person name="Zhang X.Y."/>
            <person name="Comes H.P."/>
            <person name="Liu X.H."/>
            <person name="Li Y.G."/>
            <person name="Kettle C.J."/>
            <person name="Jalonen R."/>
            <person name="Gaisberger H."/>
            <person name="Ma Y.Z."/>
            <person name="Qiu Y.X."/>
        </authorList>
    </citation>
    <scope>NUCLEOTIDE SEQUENCE [LARGE SCALE GENOMIC DNA]</scope>
    <source>
        <strain evidence="6">Hangzhou</strain>
    </source>
</reference>
<evidence type="ECO:0000313" key="6">
    <source>
        <dbReference type="EMBL" id="KAK9275557.1"/>
    </source>
</evidence>
<dbReference type="Proteomes" id="UP001415857">
    <property type="component" value="Unassembled WGS sequence"/>
</dbReference>
<gene>
    <name evidence="6" type="ORF">L1049_022824</name>
</gene>
<proteinExistence type="inferred from homology"/>
<feature type="compositionally biased region" description="Low complexity" evidence="3">
    <location>
        <begin position="21"/>
        <end position="32"/>
    </location>
</feature>